<dbReference type="SUPFAM" id="SSF50156">
    <property type="entry name" value="PDZ domain-like"/>
    <property type="match status" value="1"/>
</dbReference>
<organism evidence="2 3">
    <name type="scientific">Stichopus japonicus</name>
    <name type="common">Sea cucumber</name>
    <dbReference type="NCBI Taxonomy" id="307972"/>
    <lineage>
        <taxon>Eukaryota</taxon>
        <taxon>Metazoa</taxon>
        <taxon>Echinodermata</taxon>
        <taxon>Eleutherozoa</taxon>
        <taxon>Echinozoa</taxon>
        <taxon>Holothuroidea</taxon>
        <taxon>Aspidochirotacea</taxon>
        <taxon>Aspidochirotida</taxon>
        <taxon>Stichopodidae</taxon>
        <taxon>Apostichopus</taxon>
    </lineage>
</organism>
<evidence type="ECO:0000313" key="2">
    <source>
        <dbReference type="EMBL" id="PIK57255.1"/>
    </source>
</evidence>
<proteinExistence type="predicted"/>
<dbReference type="Gene3D" id="2.30.42.10">
    <property type="match status" value="1"/>
</dbReference>
<gene>
    <name evidence="2" type="ORF">BSL78_05825</name>
</gene>
<evidence type="ECO:0000313" key="3">
    <source>
        <dbReference type="Proteomes" id="UP000230750"/>
    </source>
</evidence>
<dbReference type="AlphaFoldDB" id="A0A2G8LAL4"/>
<name>A0A2G8LAL4_STIJA</name>
<reference evidence="2 3" key="1">
    <citation type="journal article" date="2017" name="PLoS Biol.">
        <title>The sea cucumber genome provides insights into morphological evolution and visceral regeneration.</title>
        <authorList>
            <person name="Zhang X."/>
            <person name="Sun L."/>
            <person name="Yuan J."/>
            <person name="Sun Y."/>
            <person name="Gao Y."/>
            <person name="Zhang L."/>
            <person name="Li S."/>
            <person name="Dai H."/>
            <person name="Hamel J.F."/>
            <person name="Liu C."/>
            <person name="Yu Y."/>
            <person name="Liu S."/>
            <person name="Lin W."/>
            <person name="Guo K."/>
            <person name="Jin S."/>
            <person name="Xu P."/>
            <person name="Storey K.B."/>
            <person name="Huan P."/>
            <person name="Zhang T."/>
            <person name="Zhou Y."/>
            <person name="Zhang J."/>
            <person name="Lin C."/>
            <person name="Li X."/>
            <person name="Xing L."/>
            <person name="Huo D."/>
            <person name="Sun M."/>
            <person name="Wang L."/>
            <person name="Mercier A."/>
            <person name="Li F."/>
            <person name="Yang H."/>
            <person name="Xiang J."/>
        </authorList>
    </citation>
    <scope>NUCLEOTIDE SEQUENCE [LARGE SCALE GENOMIC DNA]</scope>
    <source>
        <strain evidence="2">Shaxun</strain>
        <tissue evidence="2">Muscle</tissue>
    </source>
</reference>
<evidence type="ECO:0000259" key="1">
    <source>
        <dbReference type="PROSITE" id="PS50106"/>
    </source>
</evidence>
<dbReference type="OrthoDB" id="6270329at2759"/>
<sequence>MPLRPAFRFSQDRVCHGDGALQRIREDGARQQPLEEKELTVQLTRNTNGSLGFNIIGGTKIETGLSDGIIISKIVEDSPANRSLLRVHEQGHVG</sequence>
<comment type="caution">
    <text evidence="2">The sequence shown here is derived from an EMBL/GenBank/DDBJ whole genome shotgun (WGS) entry which is preliminary data.</text>
</comment>
<dbReference type="InterPro" id="IPR036034">
    <property type="entry name" value="PDZ_sf"/>
</dbReference>
<keyword evidence="3" id="KW-1185">Reference proteome</keyword>
<dbReference type="InterPro" id="IPR001478">
    <property type="entry name" value="PDZ"/>
</dbReference>
<protein>
    <submittedName>
        <fullName evidence="2">Putative E3 ubiquitin-protein ligase PDZRN3-like</fullName>
    </submittedName>
</protein>
<dbReference type="Proteomes" id="UP000230750">
    <property type="component" value="Unassembled WGS sequence"/>
</dbReference>
<dbReference type="PROSITE" id="PS50106">
    <property type="entry name" value="PDZ"/>
    <property type="match status" value="1"/>
</dbReference>
<feature type="domain" description="PDZ" evidence="1">
    <location>
        <begin position="40"/>
        <end position="94"/>
    </location>
</feature>
<dbReference type="EMBL" id="MRZV01000148">
    <property type="protein sequence ID" value="PIK57255.1"/>
    <property type="molecule type" value="Genomic_DNA"/>
</dbReference>
<accession>A0A2G8LAL4</accession>